<dbReference type="AlphaFoldDB" id="A0AAX6MMJ2"/>
<dbReference type="GO" id="GO:0016226">
    <property type="term" value="P:iron-sulfur cluster assembly"/>
    <property type="evidence" value="ECO:0007669"/>
    <property type="project" value="TreeGrafter"/>
</dbReference>
<dbReference type="Pfam" id="PF25455">
    <property type="entry name" value="Beta-barrel_CAF17_C"/>
    <property type="match status" value="1"/>
</dbReference>
<comment type="caution">
    <text evidence="8">The sequence shown here is derived from an EMBL/GenBank/DDBJ whole genome shotgun (WGS) entry which is preliminary data.</text>
</comment>
<dbReference type="InterPro" id="IPR027266">
    <property type="entry name" value="TrmE/GcvT-like"/>
</dbReference>
<dbReference type="PANTHER" id="PTHR22602:SF0">
    <property type="entry name" value="TRANSFERASE CAF17, MITOCHONDRIAL-RELATED"/>
    <property type="match status" value="1"/>
</dbReference>
<feature type="region of interest" description="Disordered" evidence="6">
    <location>
        <begin position="99"/>
        <end position="120"/>
    </location>
</feature>
<keyword evidence="3" id="KW-0496">Mitochondrion</keyword>
<evidence type="ECO:0000256" key="5">
    <source>
        <dbReference type="ARBA" id="ARBA00093637"/>
    </source>
</evidence>
<dbReference type="PANTHER" id="PTHR22602">
    <property type="entry name" value="TRANSFERASE CAF17, MITOCHONDRIAL-RELATED"/>
    <property type="match status" value="1"/>
</dbReference>
<evidence type="ECO:0000256" key="4">
    <source>
        <dbReference type="ARBA" id="ARBA00093447"/>
    </source>
</evidence>
<organism evidence="8 9">
    <name type="scientific">Daldinia eschscholtzii</name>
    <dbReference type="NCBI Taxonomy" id="292717"/>
    <lineage>
        <taxon>Eukaryota</taxon>
        <taxon>Fungi</taxon>
        <taxon>Dikarya</taxon>
        <taxon>Ascomycota</taxon>
        <taxon>Pezizomycotina</taxon>
        <taxon>Sordariomycetes</taxon>
        <taxon>Xylariomycetidae</taxon>
        <taxon>Xylariales</taxon>
        <taxon>Hypoxylaceae</taxon>
        <taxon>Daldinia</taxon>
    </lineage>
</organism>
<dbReference type="InterPro" id="IPR045179">
    <property type="entry name" value="YgfZ/GcvT"/>
</dbReference>
<reference evidence="8 9" key="1">
    <citation type="journal article" date="2024" name="Front Chem Biol">
        <title>Unveiling the potential of Daldinia eschscholtzii MFLUCC 19-0629 through bioactivity and bioinformatics studies for enhanced sustainable agriculture production.</title>
        <authorList>
            <person name="Brooks S."/>
            <person name="Weaver J.A."/>
            <person name="Klomchit A."/>
            <person name="Alharthi S.A."/>
            <person name="Onlamun T."/>
            <person name="Nurani R."/>
            <person name="Vong T.K."/>
            <person name="Alberti F."/>
            <person name="Greco C."/>
        </authorList>
    </citation>
    <scope>NUCLEOTIDE SEQUENCE [LARGE SCALE GENOMIC DNA]</scope>
    <source>
        <strain evidence="8">MFLUCC 19-0629</strain>
    </source>
</reference>
<dbReference type="InterPro" id="IPR057460">
    <property type="entry name" value="CAF17_C"/>
</dbReference>
<dbReference type="SUPFAM" id="SSF103025">
    <property type="entry name" value="Folate-binding domain"/>
    <property type="match status" value="1"/>
</dbReference>
<proteinExistence type="inferred from homology"/>
<evidence type="ECO:0000259" key="7">
    <source>
        <dbReference type="Pfam" id="PF25455"/>
    </source>
</evidence>
<comment type="subcellular location">
    <subcellularLocation>
        <location evidence="1">Mitochondrion matrix</location>
    </subcellularLocation>
</comment>
<dbReference type="EMBL" id="JBANMG010000005">
    <property type="protein sequence ID" value="KAK6953401.1"/>
    <property type="molecule type" value="Genomic_DNA"/>
</dbReference>
<gene>
    <name evidence="8" type="ORF">Daesc_005705</name>
</gene>
<accession>A0AAX6MMJ2</accession>
<evidence type="ECO:0000313" key="8">
    <source>
        <dbReference type="EMBL" id="KAK6953401.1"/>
    </source>
</evidence>
<evidence type="ECO:0000256" key="3">
    <source>
        <dbReference type="ARBA" id="ARBA00023128"/>
    </source>
</evidence>
<comment type="similarity">
    <text evidence="4">Belongs to the GcvT family. CAF17/IBA57 subfamily.</text>
</comment>
<evidence type="ECO:0000256" key="2">
    <source>
        <dbReference type="ARBA" id="ARBA00022946"/>
    </source>
</evidence>
<dbReference type="Gene3D" id="3.30.1360.120">
    <property type="entry name" value="Probable tRNA modification gtpase trme, domain 1"/>
    <property type="match status" value="1"/>
</dbReference>
<dbReference type="InterPro" id="IPR017703">
    <property type="entry name" value="YgfZ/GCV_T_CS"/>
</dbReference>
<keyword evidence="9" id="KW-1185">Reference proteome</keyword>
<dbReference type="NCBIfam" id="TIGR03317">
    <property type="entry name" value="ygfZ_signature"/>
    <property type="match status" value="1"/>
</dbReference>
<keyword evidence="2" id="KW-0809">Transit peptide</keyword>
<protein>
    <recommendedName>
        <fullName evidence="5">Iron-sulfur cluster assembly factor IBA57 homolog, mitochondrial</fullName>
    </recommendedName>
</protein>
<dbReference type="GO" id="GO:0005759">
    <property type="term" value="C:mitochondrial matrix"/>
    <property type="evidence" value="ECO:0007669"/>
    <property type="project" value="UniProtKB-SubCell"/>
</dbReference>
<evidence type="ECO:0000256" key="1">
    <source>
        <dbReference type="ARBA" id="ARBA00004305"/>
    </source>
</evidence>
<sequence>MPILARRALGPGLSPFPRPFVCQSCQRSLRWFSVTSGRANTATDATDATDAVTTITTTSAATAIAPPPPSGYALLTSRRLISLAGPDAPRFLHGLITQPVSEEPGSGSARHQHNTPGAPFRASLAAGAPGFYSGFLNATGRVLHDAFVYRDTLGLSRAEEKAFIVEVDAAQVHTLAQHFKRYKLRSKLSFRLKRSIVLPDTRAPGMGYRVISYGGAKGLDLDLEKSDDNAYRVRRYLLGVAEGQAEIPREQALPLEANMDLMGGIDFRKGCYVGQELTIRTRHRGVVRKRILPCLLYPSSPLPPEKLEYRPYIAEGEGQENLSAEDVPPGLSIGRDGAKGRSAGTWLRGVGNIGLALCRLQIMTDVELPGETAAGVPFDPKRDEFVVKWGADEEGSGGQSVKIKAFVPDWMRERLQEK</sequence>
<dbReference type="Gene3D" id="3.30.70.1400">
    <property type="entry name" value="Aminomethyltransferase beta-barrel domains"/>
    <property type="match status" value="1"/>
</dbReference>
<dbReference type="Proteomes" id="UP001369815">
    <property type="component" value="Unassembled WGS sequence"/>
</dbReference>
<name>A0AAX6MMJ2_9PEZI</name>
<evidence type="ECO:0000256" key="6">
    <source>
        <dbReference type="SAM" id="MobiDB-lite"/>
    </source>
</evidence>
<feature type="domain" description="CAF17 C-terminal" evidence="7">
    <location>
        <begin position="288"/>
        <end position="411"/>
    </location>
</feature>
<evidence type="ECO:0000313" key="9">
    <source>
        <dbReference type="Proteomes" id="UP001369815"/>
    </source>
</evidence>